<dbReference type="Proteomes" id="UP000615446">
    <property type="component" value="Unassembled WGS sequence"/>
</dbReference>
<accession>A0A8H3R2E4</accession>
<reference evidence="1" key="1">
    <citation type="submission" date="2019-10" db="EMBL/GenBank/DDBJ databases">
        <title>Conservation and host-specific expression of non-tandemly repeated heterogenous ribosome RNA gene in arbuscular mycorrhizal fungi.</title>
        <authorList>
            <person name="Maeda T."/>
            <person name="Kobayashi Y."/>
            <person name="Nakagawa T."/>
            <person name="Ezawa T."/>
            <person name="Yamaguchi K."/>
            <person name="Bino T."/>
            <person name="Nishimoto Y."/>
            <person name="Shigenobu S."/>
            <person name="Kawaguchi M."/>
        </authorList>
    </citation>
    <scope>NUCLEOTIDE SEQUENCE</scope>
    <source>
        <strain evidence="1">HR1</strain>
    </source>
</reference>
<dbReference type="EMBL" id="BLAL01000295">
    <property type="protein sequence ID" value="GET00837.1"/>
    <property type="molecule type" value="Genomic_DNA"/>
</dbReference>
<organism evidence="1 2">
    <name type="scientific">Rhizophagus clarus</name>
    <dbReference type="NCBI Taxonomy" id="94130"/>
    <lineage>
        <taxon>Eukaryota</taxon>
        <taxon>Fungi</taxon>
        <taxon>Fungi incertae sedis</taxon>
        <taxon>Mucoromycota</taxon>
        <taxon>Glomeromycotina</taxon>
        <taxon>Glomeromycetes</taxon>
        <taxon>Glomerales</taxon>
        <taxon>Glomeraceae</taxon>
        <taxon>Rhizophagus</taxon>
    </lineage>
</organism>
<evidence type="ECO:0000313" key="2">
    <source>
        <dbReference type="Proteomes" id="UP000615446"/>
    </source>
</evidence>
<gene>
    <name evidence="1" type="ORF">RCL2_002728100</name>
</gene>
<name>A0A8H3R2E4_9GLOM</name>
<proteinExistence type="predicted"/>
<dbReference type="OrthoDB" id="2406433at2759"/>
<comment type="caution">
    <text evidence="1">The sequence shown here is derived from an EMBL/GenBank/DDBJ whole genome shotgun (WGS) entry which is preliminary data.</text>
</comment>
<evidence type="ECO:0000313" key="1">
    <source>
        <dbReference type="EMBL" id="GET00837.1"/>
    </source>
</evidence>
<dbReference type="AlphaFoldDB" id="A0A8H3R2E4"/>
<protein>
    <submittedName>
        <fullName evidence="1">Uncharacterized protein</fullName>
    </submittedName>
</protein>
<sequence length="374" mass="43644">MSGIYEVIDSLLEEEDAYKLQFYLIKNQEAKNDLLSALISPHKKEDSKKRFLKNFLNNIPDEHPSNIFKRNRKKVMEESVQEIVKESLNQEEISVSNLSDVRIQKILNDIGIKFLKLSIDDFLPIDPIHCDSFEWDLDTDENKQMDDVTKWFKKILKLPRGFEIEDIHTKTKNQRRLRMANVTLTGGSDISMGPSGTGCVWVEVKKTAKDCKESQAVGELLLADDKHVLHTMIVLTDCNDYWNIFYFMEKGSEQCIANCDIGNRGIAFAVIRQFILKEGIAHADWTGKSINYMVKTIQPLERRAKFLEYVTKTNDSEDRMMDIINEMSDEEIFNMNARKKLMMLKEWCKLDERPYVDQMIRSFSDDYQTPLMYV</sequence>